<keyword evidence="4" id="KW-1134">Transmembrane beta strand</keyword>
<evidence type="ECO:0000256" key="7">
    <source>
        <dbReference type="ARBA" id="ARBA00023237"/>
    </source>
</evidence>
<evidence type="ECO:0000256" key="1">
    <source>
        <dbReference type="ARBA" id="ARBA00004442"/>
    </source>
</evidence>
<dbReference type="Pfam" id="PF02321">
    <property type="entry name" value="OEP"/>
    <property type="match status" value="1"/>
</dbReference>
<dbReference type="PROSITE" id="PS51257">
    <property type="entry name" value="PROKAR_LIPOPROTEIN"/>
    <property type="match status" value="1"/>
</dbReference>
<dbReference type="SUPFAM" id="SSF56954">
    <property type="entry name" value="Outer membrane efflux proteins (OEP)"/>
    <property type="match status" value="1"/>
</dbReference>
<sequence length="654" mass="73045">MIPGRPLLLALLTGFSLSVGCQKPFVATQIDYLAANTLAPDLPDDVGPEIEQVAHLEPRTILNPSDLVKWELSLEEARRIALENNQDVLVLGYDPGIEGTYVDERLARFDAEVDLGTGWGRTDEQQNFSVDTIATGSDVIEQDLAGVSAGAPSFLSLGKTNATGGRSQVAYGYDYVLTKPSSDSFAFNPAWYSYVNVSLQQPLLEGAGVEVNRSPVLIARARQERSIRQFESSVQQLVRDVDLQYFQLYFAYQDLYWRGEALKQSLRAWQMELDKKQVGEGALPDSAQARQQYQLFRVDRSDALARVLKEEANLRLLLGLAPEDGRQIVPSDSPTIAEFIPDWNTAVHNALYLRPELVAQRLEIRAAELRLVEVQNRRLPDLSVRADYTITGLSNRLDRSIDVVADNRYQNWSFLIDYRRPIGERAAHAQTRRAQFDLGKAKAELRRRERAVLFELRQAYNDVINGYFILTQREDSSQAAAVSLAALQVYWTEGLTTMFNLLNSRQLLVTAQIDAARSLRDYNQALTRWQSAQGTILQEGNISLFETHLAAARDAKGSKQRAWQWAHSLVWWPPEGKRVHGGPICSPAIPPLFGDVPGPMIEPPPEESAEEPSSLEPRPAIEEGNQERDGRLRPRGDVPVADGSLGQDDVGATR</sequence>
<keyword evidence="3" id="KW-0813">Transport</keyword>
<protein>
    <submittedName>
        <fullName evidence="9">Outer membrane channel protein</fullName>
    </submittedName>
</protein>
<evidence type="ECO:0000256" key="5">
    <source>
        <dbReference type="ARBA" id="ARBA00022692"/>
    </source>
</evidence>
<dbReference type="InterPro" id="IPR003423">
    <property type="entry name" value="OMP_efflux"/>
</dbReference>
<organism evidence="9 10">
    <name type="scientific">Kolteria novifilia</name>
    <dbReference type="NCBI Taxonomy" id="2527975"/>
    <lineage>
        <taxon>Bacteria</taxon>
        <taxon>Pseudomonadati</taxon>
        <taxon>Planctomycetota</taxon>
        <taxon>Planctomycetia</taxon>
        <taxon>Kolteriales</taxon>
        <taxon>Kolteriaceae</taxon>
        <taxon>Kolteria</taxon>
    </lineage>
</organism>
<keyword evidence="6" id="KW-0472">Membrane</keyword>
<evidence type="ECO:0000256" key="6">
    <source>
        <dbReference type="ARBA" id="ARBA00023136"/>
    </source>
</evidence>
<dbReference type="PANTHER" id="PTHR30026">
    <property type="entry name" value="OUTER MEMBRANE PROTEIN TOLC"/>
    <property type="match status" value="1"/>
</dbReference>
<dbReference type="GO" id="GO:0015288">
    <property type="term" value="F:porin activity"/>
    <property type="evidence" value="ECO:0007669"/>
    <property type="project" value="TreeGrafter"/>
</dbReference>
<feature type="region of interest" description="Disordered" evidence="8">
    <location>
        <begin position="590"/>
        <end position="654"/>
    </location>
</feature>
<dbReference type="EMBL" id="CP036279">
    <property type="protein sequence ID" value="QDU63972.1"/>
    <property type="molecule type" value="Genomic_DNA"/>
</dbReference>
<dbReference type="Gene3D" id="1.20.1600.10">
    <property type="entry name" value="Outer membrane efflux proteins (OEP)"/>
    <property type="match status" value="1"/>
</dbReference>
<evidence type="ECO:0000256" key="4">
    <source>
        <dbReference type="ARBA" id="ARBA00022452"/>
    </source>
</evidence>
<feature type="compositionally biased region" description="Basic and acidic residues" evidence="8">
    <location>
        <begin position="619"/>
        <end position="636"/>
    </location>
</feature>
<gene>
    <name evidence="9" type="ORF">Pan216_48530</name>
</gene>
<evidence type="ECO:0000313" key="10">
    <source>
        <dbReference type="Proteomes" id="UP000317093"/>
    </source>
</evidence>
<dbReference type="Proteomes" id="UP000317093">
    <property type="component" value="Chromosome"/>
</dbReference>
<name>A0A518BAG2_9BACT</name>
<comment type="similarity">
    <text evidence="2">Belongs to the outer membrane factor (OMF) (TC 1.B.17) family.</text>
</comment>
<keyword evidence="7" id="KW-0998">Cell outer membrane</keyword>
<accession>A0A518BAG2</accession>
<dbReference type="KEGG" id="knv:Pan216_48530"/>
<dbReference type="GO" id="GO:0015562">
    <property type="term" value="F:efflux transmembrane transporter activity"/>
    <property type="evidence" value="ECO:0007669"/>
    <property type="project" value="InterPro"/>
</dbReference>
<keyword evidence="5" id="KW-0812">Transmembrane</keyword>
<evidence type="ECO:0000313" key="9">
    <source>
        <dbReference type="EMBL" id="QDU63972.1"/>
    </source>
</evidence>
<comment type="subcellular location">
    <subcellularLocation>
        <location evidence="1">Cell outer membrane</location>
    </subcellularLocation>
</comment>
<dbReference type="AlphaFoldDB" id="A0A518BAG2"/>
<dbReference type="GO" id="GO:0009279">
    <property type="term" value="C:cell outer membrane"/>
    <property type="evidence" value="ECO:0007669"/>
    <property type="project" value="UniProtKB-SubCell"/>
</dbReference>
<evidence type="ECO:0000256" key="3">
    <source>
        <dbReference type="ARBA" id="ARBA00022448"/>
    </source>
</evidence>
<reference evidence="9 10" key="1">
    <citation type="submission" date="2019-02" db="EMBL/GenBank/DDBJ databases">
        <title>Deep-cultivation of Planctomycetes and their phenomic and genomic characterization uncovers novel biology.</title>
        <authorList>
            <person name="Wiegand S."/>
            <person name="Jogler M."/>
            <person name="Boedeker C."/>
            <person name="Pinto D."/>
            <person name="Vollmers J."/>
            <person name="Rivas-Marin E."/>
            <person name="Kohn T."/>
            <person name="Peeters S.H."/>
            <person name="Heuer A."/>
            <person name="Rast P."/>
            <person name="Oberbeckmann S."/>
            <person name="Bunk B."/>
            <person name="Jeske O."/>
            <person name="Meyerdierks A."/>
            <person name="Storesund J.E."/>
            <person name="Kallscheuer N."/>
            <person name="Luecker S."/>
            <person name="Lage O.M."/>
            <person name="Pohl T."/>
            <person name="Merkel B.J."/>
            <person name="Hornburger P."/>
            <person name="Mueller R.-W."/>
            <person name="Bruemmer F."/>
            <person name="Labrenz M."/>
            <person name="Spormann A.M."/>
            <person name="Op den Camp H."/>
            <person name="Overmann J."/>
            <person name="Amann R."/>
            <person name="Jetten M.S.M."/>
            <person name="Mascher T."/>
            <person name="Medema M.H."/>
            <person name="Devos D.P."/>
            <person name="Kaster A.-K."/>
            <person name="Ovreas L."/>
            <person name="Rohde M."/>
            <person name="Galperin M.Y."/>
            <person name="Jogler C."/>
        </authorList>
    </citation>
    <scope>NUCLEOTIDE SEQUENCE [LARGE SCALE GENOMIC DNA]</scope>
    <source>
        <strain evidence="9 10">Pan216</strain>
    </source>
</reference>
<dbReference type="PANTHER" id="PTHR30026:SF23">
    <property type="entry name" value="TO APRF-PUTATIVE OUTER MEMBRANE EFFLUX PROTEIN OR SECRETED ALKALINE PHOSPHATASE-RELATED"/>
    <property type="match status" value="1"/>
</dbReference>
<keyword evidence="10" id="KW-1185">Reference proteome</keyword>
<dbReference type="InterPro" id="IPR051906">
    <property type="entry name" value="TolC-like"/>
</dbReference>
<dbReference type="GO" id="GO:1990281">
    <property type="term" value="C:efflux pump complex"/>
    <property type="evidence" value="ECO:0007669"/>
    <property type="project" value="TreeGrafter"/>
</dbReference>
<proteinExistence type="inferred from homology"/>
<evidence type="ECO:0000256" key="8">
    <source>
        <dbReference type="SAM" id="MobiDB-lite"/>
    </source>
</evidence>
<dbReference type="OrthoDB" id="229865at2"/>
<evidence type="ECO:0000256" key="2">
    <source>
        <dbReference type="ARBA" id="ARBA00007613"/>
    </source>
</evidence>